<dbReference type="OrthoDB" id="9797506at2"/>
<dbReference type="PANTHER" id="PTHR30289">
    <property type="entry name" value="UNCHARACTERIZED PROTEIN YBCL-RELATED"/>
    <property type="match status" value="1"/>
</dbReference>
<keyword evidence="2" id="KW-1185">Reference proteome</keyword>
<dbReference type="CDD" id="cd00865">
    <property type="entry name" value="PEBP_bact_arch"/>
    <property type="match status" value="1"/>
</dbReference>
<dbReference type="AlphaFoldDB" id="A0A2Y9BBK4"/>
<dbReference type="InterPro" id="IPR036610">
    <property type="entry name" value="PEBP-like_sf"/>
</dbReference>
<gene>
    <name evidence="1" type="ORF">A8806_103103</name>
</gene>
<sequence length="153" mass="17009">MEKTELNFVCTGMKTGKKIPIEYTGRGQNISPEFIIKNLLPNAKTLAITLEDLTHPIKKFTHWIIWNIPATDKIEKGIPAGKKVLGNAVQGVGYGFHQYAGPKPPKGKKHIYLFTIYALDCELNISANSMKGTFLRRAKGHIIQSGNVIGEFE</sequence>
<dbReference type="InterPro" id="IPR005247">
    <property type="entry name" value="YbhB_YbcL/LppC-like"/>
</dbReference>
<dbReference type="EMBL" id="QGDL01000003">
    <property type="protein sequence ID" value="PWJ30699.1"/>
    <property type="molecule type" value="Genomic_DNA"/>
</dbReference>
<organism evidence="1 2">
    <name type="scientific">Faecalicatena orotica</name>
    <dbReference type="NCBI Taxonomy" id="1544"/>
    <lineage>
        <taxon>Bacteria</taxon>
        <taxon>Bacillati</taxon>
        <taxon>Bacillota</taxon>
        <taxon>Clostridia</taxon>
        <taxon>Lachnospirales</taxon>
        <taxon>Lachnospiraceae</taxon>
        <taxon>Faecalicatena</taxon>
    </lineage>
</organism>
<name>A0A2Y9BBK4_9FIRM</name>
<dbReference type="Proteomes" id="UP000245845">
    <property type="component" value="Unassembled WGS sequence"/>
</dbReference>
<proteinExistence type="predicted"/>
<comment type="caution">
    <text evidence="1">The sequence shown here is derived from an EMBL/GenBank/DDBJ whole genome shotgun (WGS) entry which is preliminary data.</text>
</comment>
<reference evidence="1 2" key="1">
    <citation type="submission" date="2018-05" db="EMBL/GenBank/DDBJ databases">
        <title>The Hungate 1000. A catalogue of reference genomes from the rumen microbiome.</title>
        <authorList>
            <person name="Kelly W."/>
        </authorList>
    </citation>
    <scope>NUCLEOTIDE SEQUENCE [LARGE SCALE GENOMIC DNA]</scope>
    <source>
        <strain evidence="1 2">NLAE-zl-C242</strain>
    </source>
</reference>
<dbReference type="RefSeq" id="WP_109730339.1">
    <property type="nucleotide sequence ID" value="NZ_BAAACK010000004.1"/>
</dbReference>
<dbReference type="NCBIfam" id="TIGR00481">
    <property type="entry name" value="YbhB/YbcL family Raf kinase inhibitor-like protein"/>
    <property type="match status" value="1"/>
</dbReference>
<evidence type="ECO:0000313" key="1">
    <source>
        <dbReference type="EMBL" id="PWJ30699.1"/>
    </source>
</evidence>
<dbReference type="Pfam" id="PF01161">
    <property type="entry name" value="PBP"/>
    <property type="match status" value="1"/>
</dbReference>
<dbReference type="InterPro" id="IPR008914">
    <property type="entry name" value="PEBP"/>
</dbReference>
<dbReference type="PANTHER" id="PTHR30289:SF1">
    <property type="entry name" value="PEBP (PHOSPHATIDYLETHANOLAMINE-BINDING PROTEIN) FAMILY PROTEIN"/>
    <property type="match status" value="1"/>
</dbReference>
<evidence type="ECO:0000313" key="2">
    <source>
        <dbReference type="Proteomes" id="UP000245845"/>
    </source>
</evidence>
<dbReference type="Gene3D" id="3.90.280.10">
    <property type="entry name" value="PEBP-like"/>
    <property type="match status" value="1"/>
</dbReference>
<protein>
    <recommendedName>
        <fullName evidence="3">PBP family phospholipid-binding protein</fullName>
    </recommendedName>
</protein>
<accession>A0A2Y9BBK4</accession>
<evidence type="ECO:0008006" key="3">
    <source>
        <dbReference type="Google" id="ProtNLM"/>
    </source>
</evidence>
<dbReference type="SUPFAM" id="SSF49777">
    <property type="entry name" value="PEBP-like"/>
    <property type="match status" value="1"/>
</dbReference>